<proteinExistence type="predicted"/>
<gene>
    <name evidence="2" type="ORF">B1B_01058</name>
</gene>
<organism evidence="2">
    <name type="scientific">mine drainage metagenome</name>
    <dbReference type="NCBI Taxonomy" id="410659"/>
    <lineage>
        <taxon>unclassified sequences</taxon>
        <taxon>metagenomes</taxon>
        <taxon>ecological metagenomes</taxon>
    </lineage>
</organism>
<reference evidence="2" key="1">
    <citation type="submission" date="2013-08" db="EMBL/GenBank/DDBJ databases">
        <authorList>
            <person name="Mendez C."/>
            <person name="Richter M."/>
            <person name="Ferrer M."/>
            <person name="Sanchez J."/>
        </authorList>
    </citation>
    <scope>NUCLEOTIDE SEQUENCE</scope>
</reference>
<protein>
    <submittedName>
        <fullName evidence="2">Protein containing DUF75</fullName>
    </submittedName>
</protein>
<feature type="region of interest" description="Disordered" evidence="1">
    <location>
        <begin position="230"/>
        <end position="255"/>
    </location>
</feature>
<sequence>MTFPKAPRVHGALAVVAFPTAGLSGTIACRYLVQTLEMEPLGYLDGKDFEPAVCIEHGRASPCLRAFAAPASCGPGGRCNQLVVIYTDLSPPVGDLRRLASAVLRWAAGSQIDSIVVLEGYPSSREDADTDSTVTPPRVWSMANARGEALLQHLKAEPMEGMATGFAAALLVESFPKGFPLATLVVESQRDHPDARAAAVMVDSLSLLLPQLNLDPRPLLSEAEKLEGAVRRSRSTVTRARIASRPEEPSPGMYG</sequence>
<evidence type="ECO:0000313" key="2">
    <source>
        <dbReference type="EMBL" id="EQD77455.1"/>
    </source>
</evidence>
<dbReference type="PANTHER" id="PTHR35610">
    <property type="entry name" value="3-ISOPROPYLMALATE DEHYDRATASE-RELATED"/>
    <property type="match status" value="1"/>
</dbReference>
<evidence type="ECO:0000256" key="1">
    <source>
        <dbReference type="SAM" id="MobiDB-lite"/>
    </source>
</evidence>
<reference evidence="2" key="2">
    <citation type="journal article" date="2014" name="ISME J.">
        <title>Microbial stratification in low pH oxic and suboxic macroscopic growths along an acid mine drainage.</title>
        <authorList>
            <person name="Mendez-Garcia C."/>
            <person name="Mesa V."/>
            <person name="Sprenger R.R."/>
            <person name="Richter M."/>
            <person name="Diez M.S."/>
            <person name="Solano J."/>
            <person name="Bargiela R."/>
            <person name="Golyshina O.V."/>
            <person name="Manteca A."/>
            <person name="Ramos J.L."/>
            <person name="Gallego J.R."/>
            <person name="Llorente I."/>
            <person name="Martins Dos Santos V.A."/>
            <person name="Jensen O.N."/>
            <person name="Pelaez A.I."/>
            <person name="Sanchez J."/>
            <person name="Ferrer M."/>
        </authorList>
    </citation>
    <scope>NUCLEOTIDE SEQUENCE</scope>
</reference>
<accession>T1D560</accession>
<comment type="caution">
    <text evidence="2">The sequence shown here is derived from an EMBL/GenBank/DDBJ whole genome shotgun (WGS) entry which is preliminary data.</text>
</comment>
<dbReference type="AlphaFoldDB" id="T1D560"/>
<dbReference type="PANTHER" id="PTHR35610:SF3">
    <property type="entry name" value="PROTEASOME ASSEMBLY CHAPERONE FAMILY PROTEIN"/>
    <property type="match status" value="1"/>
</dbReference>
<dbReference type="PROSITE" id="PS51257">
    <property type="entry name" value="PROKAR_LIPOPROTEIN"/>
    <property type="match status" value="1"/>
</dbReference>
<dbReference type="Gene3D" id="3.40.50.10900">
    <property type="entry name" value="PAC-like subunit"/>
    <property type="match status" value="1"/>
</dbReference>
<dbReference type="Pfam" id="PF09754">
    <property type="entry name" value="PAC2"/>
    <property type="match status" value="1"/>
</dbReference>
<name>T1D560_9ZZZZ</name>
<dbReference type="InterPro" id="IPR038389">
    <property type="entry name" value="PSMG2_sf"/>
</dbReference>
<dbReference type="EMBL" id="AUZY01000770">
    <property type="protein sequence ID" value="EQD77455.1"/>
    <property type="molecule type" value="Genomic_DNA"/>
</dbReference>
<dbReference type="SUPFAM" id="SSF159659">
    <property type="entry name" value="Cgl1923-like"/>
    <property type="match status" value="1"/>
</dbReference>
<dbReference type="InterPro" id="IPR019151">
    <property type="entry name" value="Proteasome_assmbl_chaperone_2"/>
</dbReference>